<reference evidence="2 3" key="1">
    <citation type="submission" date="2019-11" db="EMBL/GenBank/DDBJ databases">
        <title>Type strains purchased from KCTC, JCM and DSMZ.</title>
        <authorList>
            <person name="Lu H."/>
        </authorList>
    </citation>
    <scope>NUCLEOTIDE SEQUENCE [LARGE SCALE GENOMIC DNA]</scope>
    <source>
        <strain evidence="2 3">KCTC 42409</strain>
    </source>
</reference>
<evidence type="ECO:0000256" key="1">
    <source>
        <dbReference type="SAM" id="Phobius"/>
    </source>
</evidence>
<dbReference type="Proteomes" id="UP000484015">
    <property type="component" value="Unassembled WGS sequence"/>
</dbReference>
<evidence type="ECO:0000313" key="3">
    <source>
        <dbReference type="Proteomes" id="UP000484015"/>
    </source>
</evidence>
<dbReference type="RefSeq" id="WP_155437814.1">
    <property type="nucleotide sequence ID" value="NZ_WNLA01000002.1"/>
</dbReference>
<evidence type="ECO:0008006" key="4">
    <source>
        <dbReference type="Google" id="ProtNLM"/>
    </source>
</evidence>
<protein>
    <recommendedName>
        <fullName evidence="4">DUF2269 family protein</fullName>
    </recommendedName>
</protein>
<dbReference type="EMBL" id="WNLA01000002">
    <property type="protein sequence ID" value="MTW01397.1"/>
    <property type="molecule type" value="Genomic_DNA"/>
</dbReference>
<name>A0A6L6PV80_9BURK</name>
<feature type="transmembrane region" description="Helical" evidence="1">
    <location>
        <begin position="12"/>
        <end position="32"/>
    </location>
</feature>
<feature type="transmembrane region" description="Helical" evidence="1">
    <location>
        <begin position="86"/>
        <end position="105"/>
    </location>
</feature>
<evidence type="ECO:0000313" key="2">
    <source>
        <dbReference type="EMBL" id="MTW01397.1"/>
    </source>
</evidence>
<sequence length="108" mass="11859">MTPQRKLTIANIVMALALAPLLLAELFVGMTLSSDWKADSRHEALALTMFLAMIYTLPIAVTVALPASIWSWLTARRAPELATGRILRKAVYILLLLPLVAMVVYPGK</sequence>
<keyword evidence="1" id="KW-0812">Transmembrane</keyword>
<keyword evidence="3" id="KW-1185">Reference proteome</keyword>
<feature type="transmembrane region" description="Helical" evidence="1">
    <location>
        <begin position="44"/>
        <end position="65"/>
    </location>
</feature>
<keyword evidence="1" id="KW-0472">Membrane</keyword>
<dbReference type="AlphaFoldDB" id="A0A6L6PV80"/>
<gene>
    <name evidence="2" type="ORF">GM668_04770</name>
</gene>
<organism evidence="2 3">
    <name type="scientific">Pseudoduganella ginsengisoli</name>
    <dbReference type="NCBI Taxonomy" id="1462440"/>
    <lineage>
        <taxon>Bacteria</taxon>
        <taxon>Pseudomonadati</taxon>
        <taxon>Pseudomonadota</taxon>
        <taxon>Betaproteobacteria</taxon>
        <taxon>Burkholderiales</taxon>
        <taxon>Oxalobacteraceae</taxon>
        <taxon>Telluria group</taxon>
        <taxon>Pseudoduganella</taxon>
    </lineage>
</organism>
<proteinExistence type="predicted"/>
<comment type="caution">
    <text evidence="2">The sequence shown here is derived from an EMBL/GenBank/DDBJ whole genome shotgun (WGS) entry which is preliminary data.</text>
</comment>
<keyword evidence="1" id="KW-1133">Transmembrane helix</keyword>
<accession>A0A6L6PV80</accession>